<dbReference type="EMBL" id="GBRH01178013">
    <property type="protein sequence ID" value="JAE19883.1"/>
    <property type="molecule type" value="Transcribed_RNA"/>
</dbReference>
<evidence type="ECO:0000313" key="1">
    <source>
        <dbReference type="EMBL" id="JAE19883.1"/>
    </source>
</evidence>
<proteinExistence type="predicted"/>
<reference evidence="1" key="1">
    <citation type="submission" date="2014-09" db="EMBL/GenBank/DDBJ databases">
        <authorList>
            <person name="Magalhaes I.L.F."/>
            <person name="Oliveira U."/>
            <person name="Santos F.R."/>
            <person name="Vidigal T.H.D.A."/>
            <person name="Brescovit A.D."/>
            <person name="Santos A.J."/>
        </authorList>
    </citation>
    <scope>NUCLEOTIDE SEQUENCE</scope>
    <source>
        <tissue evidence="1">Shoot tissue taken approximately 20 cm above the soil surface</tissue>
    </source>
</reference>
<reference evidence="1" key="2">
    <citation type="journal article" date="2015" name="Data Brief">
        <title>Shoot transcriptome of the giant reed, Arundo donax.</title>
        <authorList>
            <person name="Barrero R.A."/>
            <person name="Guerrero F.D."/>
            <person name="Moolhuijzen P."/>
            <person name="Goolsby J.A."/>
            <person name="Tidwell J."/>
            <person name="Bellgard S.E."/>
            <person name="Bellgard M.I."/>
        </authorList>
    </citation>
    <scope>NUCLEOTIDE SEQUENCE</scope>
    <source>
        <tissue evidence="1">Shoot tissue taken approximately 20 cm above the soil surface</tissue>
    </source>
</reference>
<name>A0A0A9GGR8_ARUDO</name>
<dbReference type="AlphaFoldDB" id="A0A0A9GGR8"/>
<organism evidence="1">
    <name type="scientific">Arundo donax</name>
    <name type="common">Giant reed</name>
    <name type="synonym">Donax arundinaceus</name>
    <dbReference type="NCBI Taxonomy" id="35708"/>
    <lineage>
        <taxon>Eukaryota</taxon>
        <taxon>Viridiplantae</taxon>
        <taxon>Streptophyta</taxon>
        <taxon>Embryophyta</taxon>
        <taxon>Tracheophyta</taxon>
        <taxon>Spermatophyta</taxon>
        <taxon>Magnoliopsida</taxon>
        <taxon>Liliopsida</taxon>
        <taxon>Poales</taxon>
        <taxon>Poaceae</taxon>
        <taxon>PACMAD clade</taxon>
        <taxon>Arundinoideae</taxon>
        <taxon>Arundineae</taxon>
        <taxon>Arundo</taxon>
    </lineage>
</organism>
<protein>
    <submittedName>
        <fullName evidence="1">ATGSL07 (Glucan synthase-like 7)</fullName>
    </submittedName>
</protein>
<accession>A0A0A9GGR8</accession>
<sequence>MISCVIISIISCNRLAICVFTESFSSWSVFNKFSSLSNLALS</sequence>